<dbReference type="InterPro" id="IPR011033">
    <property type="entry name" value="PRC_barrel-like_sf"/>
</dbReference>
<dbReference type="InterPro" id="IPR027275">
    <property type="entry name" value="PRC-brl_dom"/>
</dbReference>
<dbReference type="SUPFAM" id="SSF50346">
    <property type="entry name" value="PRC-barrel domain"/>
    <property type="match status" value="1"/>
</dbReference>
<evidence type="ECO:0000313" key="4">
    <source>
        <dbReference type="Proteomes" id="UP000236268"/>
    </source>
</evidence>
<reference evidence="3 4" key="1">
    <citation type="submission" date="2018-01" db="EMBL/GenBank/DDBJ databases">
        <title>Whole genome sequence of Azospirillum brasilense REC3 isolated from strawberry roots.</title>
        <authorList>
            <person name="Fontana C.A."/>
            <person name="Salazar S.M."/>
            <person name="Bassi D."/>
            <person name="Puglisi E."/>
            <person name="Lovaisa N.C."/>
            <person name="Toffoli L.M."/>
            <person name="Pedraza R."/>
            <person name="Cocconcelli P.S."/>
        </authorList>
    </citation>
    <scope>NUCLEOTIDE SEQUENCE [LARGE SCALE GENOMIC DNA]</scope>
    <source>
        <strain evidence="3 4">REC3</strain>
        <plasmid evidence="3">p3unnamed</plasmid>
    </source>
</reference>
<gene>
    <name evidence="3" type="ORF">C1S70_07235</name>
</gene>
<feature type="domain" description="PRC-barrel" evidence="2">
    <location>
        <begin position="66"/>
        <end position="128"/>
    </location>
</feature>
<organism evidence="3 4">
    <name type="scientific">Azospirillum argentinense</name>
    <dbReference type="NCBI Taxonomy" id="2970906"/>
    <lineage>
        <taxon>Bacteria</taxon>
        <taxon>Pseudomonadati</taxon>
        <taxon>Pseudomonadota</taxon>
        <taxon>Alphaproteobacteria</taxon>
        <taxon>Rhodospirillales</taxon>
        <taxon>Azospirillaceae</taxon>
        <taxon>Azospirillum</taxon>
    </lineage>
</organism>
<proteinExistence type="predicted"/>
<evidence type="ECO:0000313" key="3">
    <source>
        <dbReference type="EMBL" id="PNQ99740.1"/>
    </source>
</evidence>
<evidence type="ECO:0000256" key="1">
    <source>
        <dbReference type="SAM" id="MobiDB-lite"/>
    </source>
</evidence>
<keyword evidence="3" id="KW-0614">Plasmid</keyword>
<sequence length="143" mass="15690">MLLHGQQQESKRDEKAPFRNGGRPRHGRGRTLARPAERRHRQPGQRLSEVKDDNVMVPSLKRTVGQLDDMDVLGPDGTKIGEVEEVLMDASGQPVAVVVDVEHGVGIGDKEVIVGLDQLRDDGRTLTTALTNAQLGTLPIWDD</sequence>
<protein>
    <recommendedName>
        <fullName evidence="2">PRC-barrel domain-containing protein</fullName>
    </recommendedName>
</protein>
<dbReference type="Gene3D" id="2.30.30.240">
    <property type="entry name" value="PRC-barrel domain"/>
    <property type="match status" value="1"/>
</dbReference>
<dbReference type="EMBL" id="POWG01000005">
    <property type="protein sequence ID" value="PNQ99740.1"/>
    <property type="molecule type" value="Genomic_DNA"/>
</dbReference>
<dbReference type="AlphaFoldDB" id="A0A2K1G4L7"/>
<evidence type="ECO:0000259" key="2">
    <source>
        <dbReference type="Pfam" id="PF05239"/>
    </source>
</evidence>
<geneLocation type="plasmid" evidence="3">
    <name>p3unnamed</name>
</geneLocation>
<feature type="compositionally biased region" description="Basic residues" evidence="1">
    <location>
        <begin position="22"/>
        <end position="43"/>
    </location>
</feature>
<name>A0A2K1G4L7_9PROT</name>
<dbReference type="Pfam" id="PF05239">
    <property type="entry name" value="PRC"/>
    <property type="match status" value="1"/>
</dbReference>
<comment type="caution">
    <text evidence="3">The sequence shown here is derived from an EMBL/GenBank/DDBJ whole genome shotgun (WGS) entry which is preliminary data.</text>
</comment>
<accession>A0A2K1G4L7</accession>
<dbReference type="Proteomes" id="UP000236268">
    <property type="component" value="Unassembled WGS sequence"/>
</dbReference>
<feature type="region of interest" description="Disordered" evidence="1">
    <location>
        <begin position="1"/>
        <end position="52"/>
    </location>
</feature>